<feature type="domain" description="DUF4219" evidence="1">
    <location>
        <begin position="13"/>
        <end position="39"/>
    </location>
</feature>
<evidence type="ECO:0000259" key="1">
    <source>
        <dbReference type="Pfam" id="PF13961"/>
    </source>
</evidence>
<dbReference type="Pfam" id="PF13961">
    <property type="entry name" value="DUF4219"/>
    <property type="match status" value="1"/>
</dbReference>
<name>A0A9W7IIA9_HIBTR</name>
<organism evidence="2 3">
    <name type="scientific">Hibiscus trionum</name>
    <name type="common">Flower of an hour</name>
    <dbReference type="NCBI Taxonomy" id="183268"/>
    <lineage>
        <taxon>Eukaryota</taxon>
        <taxon>Viridiplantae</taxon>
        <taxon>Streptophyta</taxon>
        <taxon>Embryophyta</taxon>
        <taxon>Tracheophyta</taxon>
        <taxon>Spermatophyta</taxon>
        <taxon>Magnoliopsida</taxon>
        <taxon>eudicotyledons</taxon>
        <taxon>Gunneridae</taxon>
        <taxon>Pentapetalae</taxon>
        <taxon>rosids</taxon>
        <taxon>malvids</taxon>
        <taxon>Malvales</taxon>
        <taxon>Malvaceae</taxon>
        <taxon>Malvoideae</taxon>
        <taxon>Hibiscus</taxon>
    </lineage>
</organism>
<dbReference type="EMBL" id="BSYR01000027">
    <property type="protein sequence ID" value="GMI95275.1"/>
    <property type="molecule type" value="Genomic_DNA"/>
</dbReference>
<evidence type="ECO:0000313" key="2">
    <source>
        <dbReference type="EMBL" id="GMI95275.1"/>
    </source>
</evidence>
<keyword evidence="3" id="KW-1185">Reference proteome</keyword>
<reference evidence="2" key="1">
    <citation type="submission" date="2023-05" db="EMBL/GenBank/DDBJ databases">
        <title>Genome and transcriptome analyses reveal genes involved in the formation of fine ridges on petal epidermal cells in Hibiscus trionum.</title>
        <authorList>
            <person name="Koshimizu S."/>
            <person name="Masuda S."/>
            <person name="Ishii T."/>
            <person name="Shirasu K."/>
            <person name="Hoshino A."/>
            <person name="Arita M."/>
        </authorList>
    </citation>
    <scope>NUCLEOTIDE SEQUENCE</scope>
    <source>
        <strain evidence="2">Hamamatsu line</strain>
    </source>
</reference>
<dbReference type="Proteomes" id="UP001165190">
    <property type="component" value="Unassembled WGS sequence"/>
</dbReference>
<comment type="caution">
    <text evidence="2">The sequence shown here is derived from an EMBL/GenBank/DDBJ whole genome shotgun (WGS) entry which is preliminary data.</text>
</comment>
<dbReference type="PANTHER" id="PTHR47481:SF36">
    <property type="entry name" value="CCHC-TYPE DOMAIN-CONTAINING PROTEIN"/>
    <property type="match status" value="1"/>
</dbReference>
<dbReference type="InterPro" id="IPR025314">
    <property type="entry name" value="DUF4219"/>
</dbReference>
<accession>A0A9W7IIA9</accession>
<gene>
    <name evidence="2" type="ORF">HRI_003196800</name>
</gene>
<dbReference type="AlphaFoldDB" id="A0A9W7IIA9"/>
<dbReference type="OrthoDB" id="1626798at2759"/>
<proteinExistence type="predicted"/>
<sequence length="106" mass="12402">MIDLYAIGGMRKLNNDNYNTWSTCTMSCMQGQDLWEIVNGSEKEQPEVEDANYMLRKWKIKAGKTMYALKTTVDEDILEHIRDVKTPNEAWETFTKLFSKKNDTKL</sequence>
<dbReference type="PANTHER" id="PTHR47481">
    <property type="match status" value="1"/>
</dbReference>
<evidence type="ECO:0000313" key="3">
    <source>
        <dbReference type="Proteomes" id="UP001165190"/>
    </source>
</evidence>
<protein>
    <recommendedName>
        <fullName evidence="1">DUF4219 domain-containing protein</fullName>
    </recommendedName>
</protein>